<dbReference type="CDD" id="cd08368">
    <property type="entry name" value="LIM"/>
    <property type="match status" value="1"/>
</dbReference>
<evidence type="ECO:0000256" key="4">
    <source>
        <dbReference type="PROSITE-ProRule" id="PRU00125"/>
    </source>
</evidence>
<evidence type="ECO:0000313" key="7">
    <source>
        <dbReference type="EMBL" id="KAI9255645.1"/>
    </source>
</evidence>
<evidence type="ECO:0000256" key="1">
    <source>
        <dbReference type="ARBA" id="ARBA00022723"/>
    </source>
</evidence>
<proteinExistence type="predicted"/>
<dbReference type="PANTHER" id="PTHR24214">
    <property type="entry name" value="PDZ AND LIM DOMAIN PROTEIN ZASP"/>
    <property type="match status" value="1"/>
</dbReference>
<dbReference type="Gene3D" id="2.10.110.10">
    <property type="entry name" value="Cysteine Rich Protein"/>
    <property type="match status" value="4"/>
</dbReference>
<dbReference type="InterPro" id="IPR050604">
    <property type="entry name" value="PDZ-LIM_domain"/>
</dbReference>
<dbReference type="GO" id="GO:0001725">
    <property type="term" value="C:stress fiber"/>
    <property type="evidence" value="ECO:0007669"/>
    <property type="project" value="TreeGrafter"/>
</dbReference>
<feature type="domain" description="LIM zinc-binding" evidence="6">
    <location>
        <begin position="106"/>
        <end position="165"/>
    </location>
</feature>
<dbReference type="InterPro" id="IPR001781">
    <property type="entry name" value="Znf_LIM"/>
</dbReference>
<keyword evidence="1 4" id="KW-0479">Metal-binding</keyword>
<reference evidence="7" key="2">
    <citation type="submission" date="2023-02" db="EMBL/GenBank/DDBJ databases">
        <authorList>
            <consortium name="DOE Joint Genome Institute"/>
            <person name="Mondo S.J."/>
            <person name="Chang Y."/>
            <person name="Wang Y."/>
            <person name="Ahrendt S."/>
            <person name="Andreopoulos W."/>
            <person name="Barry K."/>
            <person name="Beard J."/>
            <person name="Benny G.L."/>
            <person name="Blankenship S."/>
            <person name="Bonito G."/>
            <person name="Cuomo C."/>
            <person name="Desiro A."/>
            <person name="Gervers K.A."/>
            <person name="Hundley H."/>
            <person name="Kuo A."/>
            <person name="LaButti K."/>
            <person name="Lang B.F."/>
            <person name="Lipzen A."/>
            <person name="O'Donnell K."/>
            <person name="Pangilinan J."/>
            <person name="Reynolds N."/>
            <person name="Sandor L."/>
            <person name="Smith M.W."/>
            <person name="Tsang A."/>
            <person name="Grigoriev I.V."/>
            <person name="Stajich J.E."/>
            <person name="Spatafora J.W."/>
        </authorList>
    </citation>
    <scope>NUCLEOTIDE SEQUENCE</scope>
    <source>
        <strain evidence="7">RSA 2281</strain>
    </source>
</reference>
<keyword evidence="2 4" id="KW-0862">Zinc</keyword>
<dbReference type="AlphaFoldDB" id="A0AAD5PD56"/>
<dbReference type="PROSITE" id="PS00478">
    <property type="entry name" value="LIM_DOMAIN_1"/>
    <property type="match status" value="3"/>
</dbReference>
<dbReference type="PANTHER" id="PTHR24214:SF38">
    <property type="entry name" value="PDZ AND LIM DOMAIN PROTEIN ZASP-RELATED"/>
    <property type="match status" value="1"/>
</dbReference>
<dbReference type="SMART" id="SM00132">
    <property type="entry name" value="LIM"/>
    <property type="match status" value="4"/>
</dbReference>
<evidence type="ECO:0000259" key="6">
    <source>
        <dbReference type="PROSITE" id="PS50023"/>
    </source>
</evidence>
<feature type="domain" description="LIM zinc-binding" evidence="6">
    <location>
        <begin position="287"/>
        <end position="346"/>
    </location>
</feature>
<dbReference type="GO" id="GO:0046872">
    <property type="term" value="F:metal ion binding"/>
    <property type="evidence" value="ECO:0007669"/>
    <property type="project" value="UniProtKB-KW"/>
</dbReference>
<dbReference type="Proteomes" id="UP001209540">
    <property type="component" value="Unassembled WGS sequence"/>
</dbReference>
<accession>A0AAD5PD56</accession>
<name>A0AAD5PD56_9FUNG</name>
<feature type="compositionally biased region" description="Low complexity" evidence="5">
    <location>
        <begin position="28"/>
        <end position="37"/>
    </location>
</feature>
<gene>
    <name evidence="7" type="ORF">BDA99DRAFT_442045</name>
</gene>
<sequence length="346" mass="37848">MAPTTVTPPAVQPKPISTETKPVFPRVTPTNTSNNSSFPPPIPSKPPVTASPTSTSSSRPLPPPVPAKKSSAPPVPSTPKPPVIASSPPVTNNDRVSVANPLYTGIGCAGCKKPIAGSIITVGQNKWHVDCFKCKHCKQDLEHVAFYSMDGQPYCALDYHELFSKRCDYCNTPIEDQSIEALGKFYHVGHFFCRGCSKPFDATSSFMVHDGHPYCEKDYQAKFGHKCMGCGEYIAGEIVGALGGEWHKDCFVCSDCGQSFESVTFYERNNKPFCEIHYKNPLNSNAKLCQQCGVAIDGRYSSAFGKEYHPHHFQCARCSKILSVRVPGMWQEGAPGELICKMCGRK</sequence>
<evidence type="ECO:0000256" key="2">
    <source>
        <dbReference type="ARBA" id="ARBA00022833"/>
    </source>
</evidence>
<dbReference type="GO" id="GO:0003779">
    <property type="term" value="F:actin binding"/>
    <property type="evidence" value="ECO:0007669"/>
    <property type="project" value="TreeGrafter"/>
</dbReference>
<reference evidence="7" key="1">
    <citation type="journal article" date="2022" name="IScience">
        <title>Evolution of zygomycete secretomes and the origins of terrestrial fungal ecologies.</title>
        <authorList>
            <person name="Chang Y."/>
            <person name="Wang Y."/>
            <person name="Mondo S."/>
            <person name="Ahrendt S."/>
            <person name="Andreopoulos W."/>
            <person name="Barry K."/>
            <person name="Beard J."/>
            <person name="Benny G.L."/>
            <person name="Blankenship S."/>
            <person name="Bonito G."/>
            <person name="Cuomo C."/>
            <person name="Desiro A."/>
            <person name="Gervers K.A."/>
            <person name="Hundley H."/>
            <person name="Kuo A."/>
            <person name="LaButti K."/>
            <person name="Lang B.F."/>
            <person name="Lipzen A."/>
            <person name="O'Donnell K."/>
            <person name="Pangilinan J."/>
            <person name="Reynolds N."/>
            <person name="Sandor L."/>
            <person name="Smith M.E."/>
            <person name="Tsang A."/>
            <person name="Grigoriev I.V."/>
            <person name="Stajich J.E."/>
            <person name="Spatafora J.W."/>
        </authorList>
    </citation>
    <scope>NUCLEOTIDE SEQUENCE</scope>
    <source>
        <strain evidence="7">RSA 2281</strain>
    </source>
</reference>
<dbReference type="GO" id="GO:0030036">
    <property type="term" value="P:actin cytoskeleton organization"/>
    <property type="evidence" value="ECO:0007669"/>
    <property type="project" value="TreeGrafter"/>
</dbReference>
<evidence type="ECO:0000256" key="3">
    <source>
        <dbReference type="ARBA" id="ARBA00023038"/>
    </source>
</evidence>
<keyword evidence="8" id="KW-1185">Reference proteome</keyword>
<dbReference type="EMBL" id="JAIXMP010000022">
    <property type="protein sequence ID" value="KAI9255645.1"/>
    <property type="molecule type" value="Genomic_DNA"/>
</dbReference>
<dbReference type="FunFam" id="2.10.110.10:FF:000020">
    <property type="entry name" value="PDZ and LIM domain protein 5"/>
    <property type="match status" value="1"/>
</dbReference>
<evidence type="ECO:0000313" key="8">
    <source>
        <dbReference type="Proteomes" id="UP001209540"/>
    </source>
</evidence>
<protein>
    <recommendedName>
        <fullName evidence="6">LIM zinc-binding domain-containing protein</fullName>
    </recommendedName>
</protein>
<feature type="compositionally biased region" description="Pro residues" evidence="5">
    <location>
        <begin position="73"/>
        <end position="82"/>
    </location>
</feature>
<dbReference type="SUPFAM" id="SSF57716">
    <property type="entry name" value="Glucocorticoid receptor-like (DNA-binding domain)"/>
    <property type="match status" value="4"/>
</dbReference>
<keyword evidence="3 4" id="KW-0440">LIM domain</keyword>
<dbReference type="PROSITE" id="PS50023">
    <property type="entry name" value="LIM_DOMAIN_2"/>
    <property type="match status" value="3"/>
</dbReference>
<organism evidence="7 8">
    <name type="scientific">Phascolomyces articulosus</name>
    <dbReference type="NCBI Taxonomy" id="60185"/>
    <lineage>
        <taxon>Eukaryota</taxon>
        <taxon>Fungi</taxon>
        <taxon>Fungi incertae sedis</taxon>
        <taxon>Mucoromycota</taxon>
        <taxon>Mucoromycotina</taxon>
        <taxon>Mucoromycetes</taxon>
        <taxon>Mucorales</taxon>
        <taxon>Lichtheimiaceae</taxon>
        <taxon>Phascolomyces</taxon>
    </lineage>
</organism>
<dbReference type="Pfam" id="PF00412">
    <property type="entry name" value="LIM"/>
    <property type="match status" value="4"/>
</dbReference>
<feature type="domain" description="LIM zinc-binding" evidence="6">
    <location>
        <begin position="225"/>
        <end position="284"/>
    </location>
</feature>
<comment type="caution">
    <text evidence="7">The sequence shown here is derived from an EMBL/GenBank/DDBJ whole genome shotgun (WGS) entry which is preliminary data.</text>
</comment>
<evidence type="ECO:0000256" key="5">
    <source>
        <dbReference type="SAM" id="MobiDB-lite"/>
    </source>
</evidence>
<dbReference type="GO" id="GO:0051371">
    <property type="term" value="F:muscle alpha-actinin binding"/>
    <property type="evidence" value="ECO:0007669"/>
    <property type="project" value="TreeGrafter"/>
</dbReference>
<dbReference type="GO" id="GO:0031941">
    <property type="term" value="C:filamentous actin"/>
    <property type="evidence" value="ECO:0007669"/>
    <property type="project" value="TreeGrafter"/>
</dbReference>
<feature type="region of interest" description="Disordered" evidence="5">
    <location>
        <begin position="1"/>
        <end position="91"/>
    </location>
</feature>
<feature type="compositionally biased region" description="Low complexity" evidence="5">
    <location>
        <begin position="47"/>
        <end position="59"/>
    </location>
</feature>